<dbReference type="EMBL" id="JAENIJ010000007">
    <property type="protein sequence ID" value="MBK1882066.1"/>
    <property type="molecule type" value="Genomic_DNA"/>
</dbReference>
<dbReference type="AlphaFoldDB" id="A0A934VQG1"/>
<dbReference type="Gene3D" id="2.40.40.20">
    <property type="match status" value="1"/>
</dbReference>
<accession>A0A934VQG1</accession>
<feature type="domain" description="4Fe-4S ferredoxin-type" evidence="1">
    <location>
        <begin position="752"/>
        <end position="783"/>
    </location>
</feature>
<dbReference type="SUPFAM" id="SSF50692">
    <property type="entry name" value="ADC-like"/>
    <property type="match status" value="1"/>
</dbReference>
<evidence type="ECO:0000313" key="3">
    <source>
        <dbReference type="Proteomes" id="UP000603141"/>
    </source>
</evidence>
<dbReference type="NCBIfam" id="TIGR04519">
    <property type="entry name" value="MoCo_extend_TAT"/>
    <property type="match status" value="1"/>
</dbReference>
<feature type="domain" description="4Fe-4S ferredoxin-type" evidence="1">
    <location>
        <begin position="696"/>
        <end position="726"/>
    </location>
</feature>
<dbReference type="InterPro" id="IPR030948">
    <property type="entry name" value="TAT_var_transloc_signal_dom"/>
</dbReference>
<evidence type="ECO:0000313" key="2">
    <source>
        <dbReference type="EMBL" id="MBK1882066.1"/>
    </source>
</evidence>
<dbReference type="Gene3D" id="2.20.25.90">
    <property type="entry name" value="ADC-like domains"/>
    <property type="match status" value="1"/>
</dbReference>
<sequence length="928" mass="103682">MKTWRSLDELAGSRELDTWLRDEFPAGAAWLDHQELGSTEIRRRKFIQLMGASLGLAGLTSCGRQPQEKIVPYVDQPENTVPGVPKYYASAISFRGHARGILVESHSGRPTKIEGNPDHPASLGATDAVAQASVLGLYDPDRSKTVLHHGRISTWDKFDEAHREILQRHASESGAGYGILIEPTSSPTLKRLLGEMLTSYPKAKIYQHSGVAPTAPQPTVNFSKPDLILSIDDDFFTNHPDSLRYIREFTSRRKSGSKLNRLYVIEPTPTLTGAKADHRLAVRPSRIELVVNALTDSSIQLEPHESRFVESLRDDLKKFEGKTLIRIGSHLSPNLKKLRSKSIQGQTPPDTITGFPGLDRLTNDLTGGAIQSLLILGGNPIYNTPGDIPFKNALRFATFTAHLASHEDETSLACEWHLPEAHSLETWGDLLSYDGSPSICQPIIEPLYNGRPAICILKPEKAPYELVRNTWQLLGNYTDLTFDDFWKKSLYQGCASPEALRKASTLPTYTETDESSDYNSSLREDQIDLVIQPHPHIGTGEGANNGWLQELPHPFTKIVWDNAALVSPEFAKSRKLKNGDIVRLNQSIEIPIWILPGQADETVTLHTGYGRIAAGELGNGVGTNVFPLGHAKRISSLSNTGKTGELVTTQHHSMMEGRELYWQIDRNHPTNERPPEVPNITLYQNPAELLNGRYAWAMSIDLSSCIGCNACVTACQAENNIPVVGKEEVARGREMHWIRIDRYFIGENESDPRIVYQPVTCQHCEQAPCEVVCPVEATVHTADGLNAMVYNRCVGTRYCTNNCPYKVRRFNFFDYRIKKGKNDPRSLQANPNVTVRGRGVMEKCSYCVQRIQRAVIQADREQRRVREGEIRTACQQACPSEAIIFGDLRNEMSAVARQRKDNSAYSLLGDLNTRPRTIYLAEQTNRHV</sequence>
<dbReference type="PANTHER" id="PTHR42783">
    <property type="entry name" value="GLUTAMATE SYNTHASE [NADPH] SMALL CHAIN"/>
    <property type="match status" value="1"/>
</dbReference>
<evidence type="ECO:0000259" key="1">
    <source>
        <dbReference type="PROSITE" id="PS51379"/>
    </source>
</evidence>
<keyword evidence="3" id="KW-1185">Reference proteome</keyword>
<dbReference type="Gene3D" id="3.30.2070.10">
    <property type="entry name" value="Formate dehydrogenase/DMSO reductase"/>
    <property type="match status" value="1"/>
</dbReference>
<gene>
    <name evidence="2" type="ORF">JIN85_06545</name>
</gene>
<dbReference type="Gene3D" id="3.40.50.740">
    <property type="match status" value="1"/>
</dbReference>
<dbReference type="CDD" id="cd10551">
    <property type="entry name" value="PsrB"/>
    <property type="match status" value="1"/>
</dbReference>
<dbReference type="CDD" id="cd02784">
    <property type="entry name" value="MopB_CT_PHLH"/>
    <property type="match status" value="1"/>
</dbReference>
<comment type="caution">
    <text evidence="2">The sequence shown here is derived from an EMBL/GenBank/DDBJ whole genome shotgun (WGS) entry which is preliminary data.</text>
</comment>
<dbReference type="Pfam" id="PF13247">
    <property type="entry name" value="Fer4_11"/>
    <property type="match status" value="1"/>
</dbReference>
<dbReference type="SUPFAM" id="SSF54862">
    <property type="entry name" value="4Fe-4S ferredoxins"/>
    <property type="match status" value="1"/>
</dbReference>
<protein>
    <submittedName>
        <fullName evidence="2">TAT-variant-translocated molybdopterin oxidoreductase</fullName>
    </submittedName>
</protein>
<dbReference type="PANTHER" id="PTHR42783:SF3">
    <property type="entry name" value="GLUTAMATE SYNTHASE [NADPH] SMALL CHAIN-RELATED"/>
    <property type="match status" value="1"/>
</dbReference>
<dbReference type="PROSITE" id="PS51379">
    <property type="entry name" value="4FE4S_FER_2"/>
    <property type="match status" value="2"/>
</dbReference>
<name>A0A934VQG1_9BACT</name>
<dbReference type="SUPFAM" id="SSF53706">
    <property type="entry name" value="Formate dehydrogenase/DMSO reductase, domains 1-3"/>
    <property type="match status" value="1"/>
</dbReference>
<dbReference type="Gene3D" id="3.30.70.20">
    <property type="match status" value="2"/>
</dbReference>
<dbReference type="InterPro" id="IPR017896">
    <property type="entry name" value="4Fe4S_Fe-S-bd"/>
</dbReference>
<dbReference type="RefSeq" id="WP_200268835.1">
    <property type="nucleotide sequence ID" value="NZ_JAENIJ010000007.1"/>
</dbReference>
<reference evidence="2" key="1">
    <citation type="submission" date="2021-01" db="EMBL/GenBank/DDBJ databases">
        <title>Modified the classification status of verrucomicrobia.</title>
        <authorList>
            <person name="Feng X."/>
        </authorList>
    </citation>
    <scope>NUCLEOTIDE SEQUENCE</scope>
    <source>
        <strain evidence="2">KCTC 22041</strain>
    </source>
</reference>
<proteinExistence type="predicted"/>
<dbReference type="InterPro" id="IPR009010">
    <property type="entry name" value="Asp_de-COase-like_dom_sf"/>
</dbReference>
<organism evidence="2 3">
    <name type="scientific">Luteolibacter pohnpeiensis</name>
    <dbReference type="NCBI Taxonomy" id="454153"/>
    <lineage>
        <taxon>Bacteria</taxon>
        <taxon>Pseudomonadati</taxon>
        <taxon>Verrucomicrobiota</taxon>
        <taxon>Verrucomicrobiia</taxon>
        <taxon>Verrucomicrobiales</taxon>
        <taxon>Verrucomicrobiaceae</taxon>
        <taxon>Luteolibacter</taxon>
    </lineage>
</organism>
<dbReference type="Proteomes" id="UP000603141">
    <property type="component" value="Unassembled WGS sequence"/>
</dbReference>